<keyword evidence="4" id="KW-0378">Hydrolase</keyword>
<comment type="cofactor">
    <cofactor evidence="8">
        <name>Zn(2+)</name>
        <dbReference type="ChEBI" id="CHEBI:29105"/>
    </cofactor>
    <text evidence="8">Binds 2 Zn(2+) ions.</text>
</comment>
<feature type="binding site" evidence="8">
    <location>
        <position position="245"/>
    </location>
    <ligand>
        <name>Zn(2+)</name>
        <dbReference type="ChEBI" id="CHEBI:29105"/>
        <label>2</label>
    </ligand>
</feature>
<reference evidence="11" key="2">
    <citation type="journal article" date="2021" name="PeerJ">
        <title>Extensive microbial diversity within the chicken gut microbiome revealed by metagenomics and culture.</title>
        <authorList>
            <person name="Gilroy R."/>
            <person name="Ravi A."/>
            <person name="Getino M."/>
            <person name="Pursley I."/>
            <person name="Horton D.L."/>
            <person name="Alikhan N.F."/>
            <person name="Baker D."/>
            <person name="Gharbi K."/>
            <person name="Hall N."/>
            <person name="Watson M."/>
            <person name="Adriaenssens E.M."/>
            <person name="Foster-Nyarko E."/>
            <person name="Jarju S."/>
            <person name="Secka A."/>
            <person name="Antonio M."/>
            <person name="Oren A."/>
            <person name="Chaudhuri R.R."/>
            <person name="La Ragione R."/>
            <person name="Hildebrand F."/>
            <person name="Pallen M.J."/>
        </authorList>
    </citation>
    <scope>NUCLEOTIDE SEQUENCE</scope>
    <source>
        <strain evidence="11">D3-1215</strain>
    </source>
</reference>
<dbReference type="AlphaFoldDB" id="A0A9D9HAD0"/>
<keyword evidence="6 8" id="KW-0460">Magnesium</keyword>
<sequence length="347" mass="36900">MRTLKLAGIAAAVLIPLFACNCPASKKNDNSGQVKNVIFIIGDGMGLAQVCAIEGDNNFERADNICLSKTYSANRKVTDSAAGGTALACGVKTNNGMIGMTPDTLPAASIMEILEEETGMSTGIVVSCEMFHATPASFYAHQPDRGMSEAIAKDLYESRLDFIAGGRGRLVSPDSLEAAGFTVCRNLGELQKAGNGRIAAFTAENFLGKAPDRKDSLSLAVNEALRILGQNENGFFLMVESSQIDWSCHGNDSTYLRAEMAETNNIVGTCFDYADSHPGTLVVITADHETGGVTLLGENKTPDFSTGEHTGVFVPVYLYGTGADKMNGIMENSSIRNKILELLSVNQ</sequence>
<organism evidence="11 12">
    <name type="scientific">Candidatus Enterocola intestinipullorum</name>
    <dbReference type="NCBI Taxonomy" id="2840783"/>
    <lineage>
        <taxon>Bacteria</taxon>
        <taxon>Pseudomonadati</taxon>
        <taxon>Bacteroidota</taxon>
        <taxon>Bacteroidia</taxon>
        <taxon>Bacteroidales</taxon>
        <taxon>Candidatus Enterocola</taxon>
    </lineage>
</organism>
<evidence type="ECO:0000256" key="2">
    <source>
        <dbReference type="ARBA" id="ARBA00022553"/>
    </source>
</evidence>
<dbReference type="InterPro" id="IPR018299">
    <property type="entry name" value="Alkaline_phosphatase_AS"/>
</dbReference>
<keyword evidence="10" id="KW-0732">Signal</keyword>
<feature type="binding site" evidence="8">
    <location>
        <position position="288"/>
    </location>
    <ligand>
        <name>Zn(2+)</name>
        <dbReference type="ChEBI" id="CHEBI:29105"/>
        <label>2</label>
    </ligand>
</feature>
<evidence type="ECO:0000256" key="6">
    <source>
        <dbReference type="ARBA" id="ARBA00022842"/>
    </source>
</evidence>
<feature type="binding site" evidence="8">
    <location>
        <position position="43"/>
    </location>
    <ligand>
        <name>Mg(2+)</name>
        <dbReference type="ChEBI" id="CHEBI:18420"/>
    </ligand>
</feature>
<keyword evidence="5 8" id="KW-0862">Zinc</keyword>
<dbReference type="GO" id="GO:0004035">
    <property type="term" value="F:alkaline phosphatase activity"/>
    <property type="evidence" value="ECO:0007669"/>
    <property type="project" value="TreeGrafter"/>
</dbReference>
<comment type="caution">
    <text evidence="11">The sequence shown here is derived from an EMBL/GenBank/DDBJ whole genome shotgun (WGS) entry which is preliminary data.</text>
</comment>
<evidence type="ECO:0000256" key="10">
    <source>
        <dbReference type="SAM" id="SignalP"/>
    </source>
</evidence>
<keyword evidence="3 8" id="KW-0479">Metal-binding</keyword>
<dbReference type="EMBL" id="JADIMR010000071">
    <property type="protein sequence ID" value="MBO8447015.1"/>
    <property type="molecule type" value="Genomic_DNA"/>
</dbReference>
<dbReference type="GO" id="GO:0046872">
    <property type="term" value="F:metal ion binding"/>
    <property type="evidence" value="ECO:0007669"/>
    <property type="project" value="UniProtKB-KW"/>
</dbReference>
<dbReference type="PANTHER" id="PTHR11596">
    <property type="entry name" value="ALKALINE PHOSPHATASE"/>
    <property type="match status" value="1"/>
</dbReference>
<dbReference type="SUPFAM" id="SSF53649">
    <property type="entry name" value="Alkaline phosphatase-like"/>
    <property type="match status" value="1"/>
</dbReference>
<dbReference type="SMART" id="SM00098">
    <property type="entry name" value="alkPPc"/>
    <property type="match status" value="1"/>
</dbReference>
<evidence type="ECO:0000256" key="3">
    <source>
        <dbReference type="ARBA" id="ARBA00022723"/>
    </source>
</evidence>
<evidence type="ECO:0000256" key="7">
    <source>
        <dbReference type="PIRSR" id="PIRSR601952-1"/>
    </source>
</evidence>
<evidence type="ECO:0000256" key="5">
    <source>
        <dbReference type="ARBA" id="ARBA00022833"/>
    </source>
</evidence>
<dbReference type="InterPro" id="IPR001952">
    <property type="entry name" value="Alkaline_phosphatase"/>
</dbReference>
<feature type="binding site" evidence="8">
    <location>
        <position position="43"/>
    </location>
    <ligand>
        <name>Zn(2+)</name>
        <dbReference type="ChEBI" id="CHEBI:29105"/>
        <label>2</label>
    </ligand>
</feature>
<protein>
    <submittedName>
        <fullName evidence="11">Alkaline phosphatase</fullName>
    </submittedName>
</protein>
<evidence type="ECO:0000256" key="9">
    <source>
        <dbReference type="RuleBase" id="RU003946"/>
    </source>
</evidence>
<feature type="binding site" evidence="8">
    <location>
        <position position="249"/>
    </location>
    <ligand>
        <name>Zn(2+)</name>
        <dbReference type="ChEBI" id="CHEBI:29105"/>
        <label>2</label>
    </ligand>
</feature>
<keyword evidence="2" id="KW-0597">Phosphoprotein</keyword>
<evidence type="ECO:0000256" key="8">
    <source>
        <dbReference type="PIRSR" id="PIRSR601952-2"/>
    </source>
</evidence>
<comment type="similarity">
    <text evidence="1 9">Belongs to the alkaline phosphatase family.</text>
</comment>
<evidence type="ECO:0000256" key="4">
    <source>
        <dbReference type="ARBA" id="ARBA00022801"/>
    </source>
</evidence>
<evidence type="ECO:0000313" key="12">
    <source>
        <dbReference type="Proteomes" id="UP000823637"/>
    </source>
</evidence>
<dbReference type="PANTHER" id="PTHR11596:SF5">
    <property type="entry name" value="ALKALINE PHOSPHATASE"/>
    <property type="match status" value="1"/>
</dbReference>
<dbReference type="Proteomes" id="UP000823637">
    <property type="component" value="Unassembled WGS sequence"/>
</dbReference>
<dbReference type="PROSITE" id="PS00123">
    <property type="entry name" value="ALKALINE_PHOSPHATASE"/>
    <property type="match status" value="1"/>
</dbReference>
<dbReference type="Gene3D" id="3.40.720.10">
    <property type="entry name" value="Alkaline Phosphatase, subunit A"/>
    <property type="match status" value="1"/>
</dbReference>
<feature type="binding site" evidence="8">
    <location>
        <position position="240"/>
    </location>
    <ligand>
        <name>Mg(2+)</name>
        <dbReference type="ChEBI" id="CHEBI:18420"/>
    </ligand>
</feature>
<gene>
    <name evidence="11" type="ORF">IAC32_04645</name>
</gene>
<feature type="binding site" evidence="8">
    <location>
        <position position="287"/>
    </location>
    <ligand>
        <name>Zn(2+)</name>
        <dbReference type="ChEBI" id="CHEBI:29105"/>
        <label>2</label>
    </ligand>
</feature>
<feature type="chain" id="PRO_5038483035" evidence="10">
    <location>
        <begin position="22"/>
        <end position="347"/>
    </location>
</feature>
<feature type="signal peptide" evidence="10">
    <location>
        <begin position="1"/>
        <end position="21"/>
    </location>
</feature>
<comment type="cofactor">
    <cofactor evidence="8">
        <name>Mg(2+)</name>
        <dbReference type="ChEBI" id="CHEBI:18420"/>
    </cofactor>
    <text evidence="8">Binds 1 Mg(2+) ion.</text>
</comment>
<evidence type="ECO:0000256" key="1">
    <source>
        <dbReference type="ARBA" id="ARBA00005984"/>
    </source>
</evidence>
<feature type="active site" description="Phosphoserine intermediate" evidence="7">
    <location>
        <position position="80"/>
    </location>
</feature>
<feature type="binding site" evidence="8">
    <location>
        <position position="132"/>
    </location>
    <ligand>
        <name>Mg(2+)</name>
        <dbReference type="ChEBI" id="CHEBI:18420"/>
    </ligand>
</feature>
<dbReference type="InterPro" id="IPR017850">
    <property type="entry name" value="Alkaline_phosphatase_core_sf"/>
</dbReference>
<dbReference type="CDD" id="cd16012">
    <property type="entry name" value="ALP"/>
    <property type="match status" value="1"/>
</dbReference>
<feature type="binding site" evidence="8">
    <location>
        <position position="134"/>
    </location>
    <ligand>
        <name>Mg(2+)</name>
        <dbReference type="ChEBI" id="CHEBI:18420"/>
    </ligand>
</feature>
<name>A0A9D9HAD0_9BACT</name>
<accession>A0A9D9HAD0</accession>
<dbReference type="PRINTS" id="PR00113">
    <property type="entry name" value="ALKPHPHTASE"/>
</dbReference>
<reference evidence="11" key="1">
    <citation type="submission" date="2020-10" db="EMBL/GenBank/DDBJ databases">
        <authorList>
            <person name="Gilroy R."/>
        </authorList>
    </citation>
    <scope>NUCLEOTIDE SEQUENCE</scope>
    <source>
        <strain evidence="11">D3-1215</strain>
    </source>
</reference>
<dbReference type="Pfam" id="PF00245">
    <property type="entry name" value="Alk_phosphatase"/>
    <property type="match status" value="2"/>
</dbReference>
<proteinExistence type="inferred from homology"/>
<evidence type="ECO:0000313" key="11">
    <source>
        <dbReference type="EMBL" id="MBO8447015.1"/>
    </source>
</evidence>